<sequence>MPELSRRRALTAAAALATVAGVQTVTAPTATTASATPAGSTASTGSTGGHDHHAPTPTPTPFDEVYKGRRIQGGPASGGGHEHHGGGYAVLVDGVELHVMRNADGSWISVVSHYDPVPTPRAAARAAVDELQGAALLPFPTG</sequence>
<evidence type="ECO:0000256" key="4">
    <source>
        <dbReference type="SAM" id="MobiDB-lite"/>
    </source>
</evidence>
<feature type="region of interest" description="Disordered" evidence="4">
    <location>
        <begin position="30"/>
        <end position="86"/>
    </location>
</feature>
<evidence type="ECO:0000256" key="3">
    <source>
        <dbReference type="ARBA" id="ARBA00023008"/>
    </source>
</evidence>
<dbReference type="NCBIfam" id="NF047833">
    <property type="entry name" value="TyroCdyMelC1"/>
    <property type="match status" value="1"/>
</dbReference>
<name>A0AAU1I9G8_9ACTN</name>
<reference evidence="6" key="1">
    <citation type="submission" date="2022-10" db="EMBL/GenBank/DDBJ databases">
        <title>The complete genomes of actinobacterial strains from the NBC collection.</title>
        <authorList>
            <person name="Joergensen T.S."/>
            <person name="Alvarez Arevalo M."/>
            <person name="Sterndorff E.B."/>
            <person name="Faurdal D."/>
            <person name="Vuksanovic O."/>
            <person name="Mourched A.-S."/>
            <person name="Charusanti P."/>
            <person name="Shaw S."/>
            <person name="Blin K."/>
            <person name="Weber T."/>
        </authorList>
    </citation>
    <scope>NUCLEOTIDE SEQUENCE</scope>
    <source>
        <strain evidence="6">NBC 00180</strain>
    </source>
</reference>
<evidence type="ECO:0000256" key="5">
    <source>
        <dbReference type="SAM" id="SignalP"/>
    </source>
</evidence>
<dbReference type="EMBL" id="CP108140">
    <property type="protein sequence ID" value="WTP90921.1"/>
    <property type="molecule type" value="Genomic_DNA"/>
</dbReference>
<keyword evidence="2 5" id="KW-0732">Signal</keyword>
<dbReference type="PROSITE" id="PS51318">
    <property type="entry name" value="TAT"/>
    <property type="match status" value="1"/>
</dbReference>
<comment type="similarity">
    <text evidence="1">Belongs to the melC1 family.</text>
</comment>
<dbReference type="GO" id="GO:0042438">
    <property type="term" value="P:melanin biosynthetic process"/>
    <property type="evidence" value="ECO:0007669"/>
    <property type="project" value="InterPro"/>
</dbReference>
<evidence type="ECO:0000256" key="2">
    <source>
        <dbReference type="ARBA" id="ARBA00022729"/>
    </source>
</evidence>
<evidence type="ECO:0000313" key="6">
    <source>
        <dbReference type="EMBL" id="WTP90921.1"/>
    </source>
</evidence>
<accession>A0AAU1I9G8</accession>
<dbReference type="AlphaFoldDB" id="A0AAU1I9G8"/>
<organism evidence="6">
    <name type="scientific">Streptomyces sp. NBC_00180</name>
    <dbReference type="NCBI Taxonomy" id="2903632"/>
    <lineage>
        <taxon>Bacteria</taxon>
        <taxon>Bacillati</taxon>
        <taxon>Actinomycetota</taxon>
        <taxon>Actinomycetes</taxon>
        <taxon>Kitasatosporales</taxon>
        <taxon>Streptomycetaceae</taxon>
        <taxon>Streptomyces</taxon>
    </lineage>
</organism>
<feature type="signal peptide" evidence="5">
    <location>
        <begin position="1"/>
        <end position="27"/>
    </location>
</feature>
<feature type="compositionally biased region" description="Low complexity" evidence="4">
    <location>
        <begin position="30"/>
        <end position="45"/>
    </location>
</feature>
<gene>
    <name evidence="6" type="ORF">OG477_38715</name>
</gene>
<feature type="chain" id="PRO_5043333949" evidence="5">
    <location>
        <begin position="28"/>
        <end position="142"/>
    </location>
</feature>
<dbReference type="Gene3D" id="3.30.1880.10">
    <property type="entry name" value="protein ne1242 domain like"/>
    <property type="match status" value="1"/>
</dbReference>
<dbReference type="GO" id="GO:0005507">
    <property type="term" value="F:copper ion binding"/>
    <property type="evidence" value="ECO:0007669"/>
    <property type="project" value="InterPro"/>
</dbReference>
<proteinExistence type="inferred from homology"/>
<dbReference type="Pfam" id="PF06236">
    <property type="entry name" value="MelC1"/>
    <property type="match status" value="1"/>
</dbReference>
<dbReference type="InterPro" id="IPR006311">
    <property type="entry name" value="TAT_signal"/>
</dbReference>
<keyword evidence="3" id="KW-0186">Copper</keyword>
<evidence type="ECO:0000256" key="1">
    <source>
        <dbReference type="ARBA" id="ARBA00009871"/>
    </source>
</evidence>
<dbReference type="InterPro" id="IPR010928">
    <property type="entry name" value="MelC1"/>
</dbReference>
<protein>
    <submittedName>
        <fullName evidence="6">Tyrosinase cofactor</fullName>
    </submittedName>
</protein>
<dbReference type="InterPro" id="IPR023199">
    <property type="entry name" value="GriE/MELC1_sf"/>
</dbReference>